<dbReference type="RefSeq" id="WP_147985435.1">
    <property type="nucleotide sequence ID" value="NZ_RDBM01000037.1"/>
</dbReference>
<sequence>MTTVFDPVDLSGTQLSNRIALAPMTRSRAGEGGTATGLTVDYYTQRASAGLLITEGIQPSVVGQGYPSTPGLHSAEQVASWREVTDSVHAAGGRIFAQIMHAGRIGHPVLLPDGLIPVAPSPVAAPGQVHTHVGPKDFVEPHELTDEEIRATIGDFATASRNAIDAGFDGVELHGANGYLIQQFLAPNTNLRTDAWGGSDTARIRFAVEVVKAVVSEIGAERTAIRISPGNPYNGIEEPEPDAVYTALVGELEPLGLAYLHVLEQADGRELTLALRKQFTGTLVINVFSEGPTGPEHHTVIDDGIADIISYGALFLANPDLPARLKAGGPFNTPDPKTFFGGGAEGYTDYPALDAV</sequence>
<protein>
    <submittedName>
        <fullName evidence="5">Alkene reductase</fullName>
    </submittedName>
</protein>
<dbReference type="Gene3D" id="3.20.20.70">
    <property type="entry name" value="Aldolase class I"/>
    <property type="match status" value="1"/>
</dbReference>
<reference evidence="5" key="1">
    <citation type="submission" date="2018-10" db="EMBL/GenBank/DDBJ databases">
        <authorList>
            <person name="Hariharan J."/>
            <person name="Choudoir M.J."/>
            <person name="Diebold P."/>
            <person name="Panke-Buisse K."/>
            <person name="Campbell A.N."/>
            <person name="Buckley D.H."/>
        </authorList>
    </citation>
    <scope>NUCLEOTIDE SEQUENCE</scope>
    <source>
        <strain evidence="5">Gb1</strain>
    </source>
</reference>
<dbReference type="PANTHER" id="PTHR22893">
    <property type="entry name" value="NADH OXIDOREDUCTASE-RELATED"/>
    <property type="match status" value="1"/>
</dbReference>
<dbReference type="FunFam" id="3.20.20.70:FF:000059">
    <property type="entry name" value="N-ethylmaleimide reductase, FMN-linked"/>
    <property type="match status" value="1"/>
</dbReference>
<dbReference type="Pfam" id="PF00724">
    <property type="entry name" value="Oxidored_FMN"/>
    <property type="match status" value="1"/>
</dbReference>
<comment type="caution">
    <text evidence="5">The sequence shown here is derived from an EMBL/GenBank/DDBJ whole genome shotgun (WGS) entry which is preliminary data.</text>
</comment>
<gene>
    <name evidence="5" type="ORF">EAO74_31735</name>
</gene>
<keyword evidence="3" id="KW-0560">Oxidoreductase</keyword>
<dbReference type="CDD" id="cd02933">
    <property type="entry name" value="OYE_like_FMN"/>
    <property type="match status" value="1"/>
</dbReference>
<dbReference type="GO" id="GO:0016628">
    <property type="term" value="F:oxidoreductase activity, acting on the CH-CH group of donors, NAD or NADP as acceptor"/>
    <property type="evidence" value="ECO:0007669"/>
    <property type="project" value="UniProtKB-ARBA"/>
</dbReference>
<dbReference type="EMBL" id="RDBM01000037">
    <property type="protein sequence ID" value="TXS24928.1"/>
    <property type="molecule type" value="Genomic_DNA"/>
</dbReference>
<comment type="cofactor">
    <cofactor evidence="1">
        <name>FMN</name>
        <dbReference type="ChEBI" id="CHEBI:58210"/>
    </cofactor>
</comment>
<dbReference type="SUPFAM" id="SSF51395">
    <property type="entry name" value="FMN-linked oxidoreductases"/>
    <property type="match status" value="1"/>
</dbReference>
<dbReference type="InterPro" id="IPR013785">
    <property type="entry name" value="Aldolase_TIM"/>
</dbReference>
<evidence type="ECO:0000256" key="1">
    <source>
        <dbReference type="ARBA" id="ARBA00001917"/>
    </source>
</evidence>
<name>A0A652KPL0_9ACTN</name>
<dbReference type="InterPro" id="IPR045247">
    <property type="entry name" value="Oye-like"/>
</dbReference>
<evidence type="ECO:0000256" key="3">
    <source>
        <dbReference type="ARBA" id="ARBA00023002"/>
    </source>
</evidence>
<accession>A0A652KPL0</accession>
<dbReference type="AlphaFoldDB" id="A0A652KPL0"/>
<evidence type="ECO:0000256" key="2">
    <source>
        <dbReference type="ARBA" id="ARBA00005979"/>
    </source>
</evidence>
<feature type="domain" description="NADH:flavin oxidoreductase/NADH oxidase N-terminal" evidence="4">
    <location>
        <begin position="4"/>
        <end position="328"/>
    </location>
</feature>
<proteinExistence type="inferred from homology"/>
<organism evidence="5">
    <name type="scientific">Streptomyces sp. gb1(2016)</name>
    <dbReference type="NCBI Taxonomy" id="1828321"/>
    <lineage>
        <taxon>Bacteria</taxon>
        <taxon>Bacillati</taxon>
        <taxon>Actinomycetota</taxon>
        <taxon>Actinomycetes</taxon>
        <taxon>Kitasatosporales</taxon>
        <taxon>Streptomycetaceae</taxon>
        <taxon>Streptomyces</taxon>
    </lineage>
</organism>
<dbReference type="GO" id="GO:0010181">
    <property type="term" value="F:FMN binding"/>
    <property type="evidence" value="ECO:0007669"/>
    <property type="project" value="InterPro"/>
</dbReference>
<dbReference type="GO" id="GO:0005829">
    <property type="term" value="C:cytosol"/>
    <property type="evidence" value="ECO:0007669"/>
    <property type="project" value="UniProtKB-ARBA"/>
</dbReference>
<evidence type="ECO:0000313" key="5">
    <source>
        <dbReference type="EMBL" id="TXS24928.1"/>
    </source>
</evidence>
<dbReference type="InterPro" id="IPR001155">
    <property type="entry name" value="OxRdtase_FMN_N"/>
</dbReference>
<dbReference type="PANTHER" id="PTHR22893:SF91">
    <property type="entry name" value="NADPH DEHYDROGENASE 2-RELATED"/>
    <property type="match status" value="1"/>
</dbReference>
<comment type="similarity">
    <text evidence="2">Belongs to the NADH:flavin oxidoreductase/NADH oxidase family.</text>
</comment>
<evidence type="ECO:0000259" key="4">
    <source>
        <dbReference type="Pfam" id="PF00724"/>
    </source>
</evidence>